<evidence type="ECO:0000313" key="2">
    <source>
        <dbReference type="Proteomes" id="UP000823486"/>
    </source>
</evidence>
<gene>
    <name evidence="1" type="ORF">JOC77_001645</name>
</gene>
<dbReference type="EMBL" id="JAFBFI010000005">
    <property type="protein sequence ID" value="MBM7692218.1"/>
    <property type="molecule type" value="Genomic_DNA"/>
</dbReference>
<keyword evidence="2" id="KW-1185">Reference proteome</keyword>
<accession>A0ABS2QGD7</accession>
<protein>
    <submittedName>
        <fullName evidence="1">Uncharacterized protein</fullName>
    </submittedName>
</protein>
<proteinExistence type="predicted"/>
<organism evidence="1 2">
    <name type="scientific">Peribacillus deserti</name>
    <dbReference type="NCBI Taxonomy" id="673318"/>
    <lineage>
        <taxon>Bacteria</taxon>
        <taxon>Bacillati</taxon>
        <taxon>Bacillota</taxon>
        <taxon>Bacilli</taxon>
        <taxon>Bacillales</taxon>
        <taxon>Bacillaceae</taxon>
        <taxon>Peribacillus</taxon>
    </lineage>
</organism>
<name>A0ABS2QGD7_9BACI</name>
<dbReference type="RefSeq" id="WP_204541204.1">
    <property type="nucleotide sequence ID" value="NZ_JAFBFI010000005.1"/>
</dbReference>
<dbReference type="Proteomes" id="UP000823486">
    <property type="component" value="Unassembled WGS sequence"/>
</dbReference>
<comment type="caution">
    <text evidence="1">The sequence shown here is derived from an EMBL/GenBank/DDBJ whole genome shotgun (WGS) entry which is preliminary data.</text>
</comment>
<evidence type="ECO:0000313" key="1">
    <source>
        <dbReference type="EMBL" id="MBM7692218.1"/>
    </source>
</evidence>
<sequence>MFWLWIVGFLAAVFGVTGIANYIHKKGNSHLPDVDKGIKNASSAQQTYTESVLHNAKNDHFGGFGGGGN</sequence>
<reference evidence="1 2" key="1">
    <citation type="submission" date="2021-01" db="EMBL/GenBank/DDBJ databases">
        <title>Genomic Encyclopedia of Type Strains, Phase IV (KMG-IV): sequencing the most valuable type-strain genomes for metagenomic binning, comparative biology and taxonomic classification.</title>
        <authorList>
            <person name="Goeker M."/>
        </authorList>
    </citation>
    <scope>NUCLEOTIDE SEQUENCE [LARGE SCALE GENOMIC DNA]</scope>
    <source>
        <strain evidence="1 2">DSM 105482</strain>
    </source>
</reference>